<dbReference type="CDD" id="cd00586">
    <property type="entry name" value="4HBT"/>
    <property type="match status" value="1"/>
</dbReference>
<protein>
    <submittedName>
        <fullName evidence="3">Acyl-CoA thioester hydrolase</fullName>
    </submittedName>
</protein>
<sequence>MKATYIEDFASWKKGFSFSVPVHVRFSETDMFGHVNNTVPITYFEFARIEYMKKLGLMQNWLTGESKLFPVVADIQVDYTQQVYFDEKLNVHVKIHSLGNSSIDIHYWVTNEKEETCFTGRGAMVQISKETGKSHPWSEQEKELLQNNRVAAAKL</sequence>
<organism evidence="3 4">
    <name type="scientific">Planomicrobium soli</name>
    <dbReference type="NCBI Taxonomy" id="1176648"/>
    <lineage>
        <taxon>Bacteria</taxon>
        <taxon>Bacillati</taxon>
        <taxon>Bacillota</taxon>
        <taxon>Bacilli</taxon>
        <taxon>Bacillales</taxon>
        <taxon>Caryophanaceae</taxon>
        <taxon>Planomicrobium</taxon>
    </lineage>
</organism>
<reference evidence="3 4" key="1">
    <citation type="submission" date="2018-03" db="EMBL/GenBank/DDBJ databases">
        <title>Genomic Encyclopedia of Type Strains, Phase III (KMG-III): the genomes of soil and plant-associated and newly described type strains.</title>
        <authorList>
            <person name="Whitman W."/>
        </authorList>
    </citation>
    <scope>NUCLEOTIDE SEQUENCE [LARGE SCALE GENOMIC DNA]</scope>
    <source>
        <strain evidence="3 4">CGMCC 1.12259</strain>
    </source>
</reference>
<evidence type="ECO:0000313" key="3">
    <source>
        <dbReference type="EMBL" id="PSL35184.1"/>
    </source>
</evidence>
<dbReference type="AlphaFoldDB" id="A0A2P8GMI6"/>
<dbReference type="PANTHER" id="PTHR31793:SF24">
    <property type="entry name" value="LONG-CHAIN ACYL-COA THIOESTERASE FADM"/>
    <property type="match status" value="1"/>
</dbReference>
<dbReference type="GO" id="GO:0047617">
    <property type="term" value="F:fatty acyl-CoA hydrolase activity"/>
    <property type="evidence" value="ECO:0007669"/>
    <property type="project" value="TreeGrafter"/>
</dbReference>
<evidence type="ECO:0000313" key="4">
    <source>
        <dbReference type="Proteomes" id="UP000242682"/>
    </source>
</evidence>
<dbReference type="Gene3D" id="3.10.129.10">
    <property type="entry name" value="Hotdog Thioesterase"/>
    <property type="match status" value="1"/>
</dbReference>
<dbReference type="InterPro" id="IPR029069">
    <property type="entry name" value="HotDog_dom_sf"/>
</dbReference>
<name>A0A2P8GMI6_9BACL</name>
<dbReference type="PANTHER" id="PTHR31793">
    <property type="entry name" value="4-HYDROXYBENZOYL-COA THIOESTERASE FAMILY MEMBER"/>
    <property type="match status" value="1"/>
</dbReference>
<dbReference type="EMBL" id="PYAT01000008">
    <property type="protein sequence ID" value="PSL35184.1"/>
    <property type="molecule type" value="Genomic_DNA"/>
</dbReference>
<gene>
    <name evidence="3" type="ORF">B0H99_10888</name>
</gene>
<dbReference type="Proteomes" id="UP000242682">
    <property type="component" value="Unassembled WGS sequence"/>
</dbReference>
<evidence type="ECO:0000256" key="2">
    <source>
        <dbReference type="ARBA" id="ARBA00022801"/>
    </source>
</evidence>
<keyword evidence="2 3" id="KW-0378">Hydrolase</keyword>
<dbReference type="InterPro" id="IPR006684">
    <property type="entry name" value="YbgC/YbaW"/>
</dbReference>
<dbReference type="OrthoDB" id="9799036at2"/>
<dbReference type="Pfam" id="PF13279">
    <property type="entry name" value="4HBT_2"/>
    <property type="match status" value="1"/>
</dbReference>
<evidence type="ECO:0000256" key="1">
    <source>
        <dbReference type="ARBA" id="ARBA00005953"/>
    </source>
</evidence>
<proteinExistence type="inferred from homology"/>
<accession>A0A2P8GMI6</accession>
<dbReference type="SUPFAM" id="SSF54637">
    <property type="entry name" value="Thioesterase/thiol ester dehydrase-isomerase"/>
    <property type="match status" value="1"/>
</dbReference>
<comment type="caution">
    <text evidence="3">The sequence shown here is derived from an EMBL/GenBank/DDBJ whole genome shotgun (WGS) entry which is preliminary data.</text>
</comment>
<dbReference type="PIRSF" id="PIRSF003230">
    <property type="entry name" value="YbgC"/>
    <property type="match status" value="1"/>
</dbReference>
<comment type="similarity">
    <text evidence="1">Belongs to the 4-hydroxybenzoyl-CoA thioesterase family.</text>
</comment>
<keyword evidence="4" id="KW-1185">Reference proteome</keyword>
<dbReference type="RefSeq" id="WP_106533864.1">
    <property type="nucleotide sequence ID" value="NZ_PYAT01000008.1"/>
</dbReference>
<dbReference type="InterPro" id="IPR050563">
    <property type="entry name" value="4-hydroxybenzoyl-CoA_TE"/>
</dbReference>